<evidence type="ECO:0000256" key="6">
    <source>
        <dbReference type="RuleBase" id="RU004466"/>
    </source>
</evidence>
<dbReference type="CDD" id="cd00685">
    <property type="entry name" value="Trans_IPPS_HT"/>
    <property type="match status" value="1"/>
</dbReference>
<dbReference type="SFLD" id="SFLDS00005">
    <property type="entry name" value="Isoprenoid_Synthase_Type_I"/>
    <property type="match status" value="1"/>
</dbReference>
<name>A0A9E7AR79_9ACTO</name>
<evidence type="ECO:0000256" key="2">
    <source>
        <dbReference type="ARBA" id="ARBA00006706"/>
    </source>
</evidence>
<dbReference type="AlphaFoldDB" id="A0A9E7AR79"/>
<dbReference type="SFLD" id="SFLDG01017">
    <property type="entry name" value="Polyprenyl_Transferase_Like"/>
    <property type="match status" value="1"/>
</dbReference>
<dbReference type="GO" id="GO:0008299">
    <property type="term" value="P:isoprenoid biosynthetic process"/>
    <property type="evidence" value="ECO:0007669"/>
    <property type="project" value="InterPro"/>
</dbReference>
<gene>
    <name evidence="7" type="ORF">M3I41_01810</name>
</gene>
<comment type="similarity">
    <text evidence="2 6">Belongs to the FPP/GGPP synthase family.</text>
</comment>
<dbReference type="EMBL" id="CP097095">
    <property type="protein sequence ID" value="UQF80037.1"/>
    <property type="molecule type" value="Genomic_DNA"/>
</dbReference>
<sequence length="368" mass="39050">MSSALQLDVPELEEIIVPQLDEVEARLMEVVSNADETINPPTSHLAAAGGKRLRPMLVLLTAQLGDAAAACSQQVHDAAVAVELTHIATLYHDDVMDDAPKRRGAPSAQMVWGNSAAILTGDILVARASQMVAALGPDAVLAHARTFERLCTGQLHETLPRPEGVDPVDHYIQVLADKTGSLIALCGLYGTMLTGAGAKAQRIVELYGEKIGVAFQLADDVIDICSDSETTGKTPGTDLLEGVDTMPVLLLRQRLASGELDSAGQAILSLLSTGNLQRQQVLSDVVQRLRNHPVTAETRAMAGAWCDEAVAALADLDDAVVEATRTRLKAEALSEAEVAQGVESARSRAQLVRRGLEDFAHLLVDRAA</sequence>
<dbReference type="InterPro" id="IPR008949">
    <property type="entry name" value="Isoprenoid_synthase_dom_sf"/>
</dbReference>
<evidence type="ECO:0000256" key="5">
    <source>
        <dbReference type="ARBA" id="ARBA00022842"/>
    </source>
</evidence>
<evidence type="ECO:0000256" key="4">
    <source>
        <dbReference type="ARBA" id="ARBA00022723"/>
    </source>
</evidence>
<dbReference type="InterPro" id="IPR000092">
    <property type="entry name" value="Polyprenyl_synt"/>
</dbReference>
<dbReference type="Gene3D" id="1.10.600.10">
    <property type="entry name" value="Farnesyl Diphosphate Synthase"/>
    <property type="match status" value="1"/>
</dbReference>
<evidence type="ECO:0000256" key="1">
    <source>
        <dbReference type="ARBA" id="ARBA00001946"/>
    </source>
</evidence>
<dbReference type="GO" id="GO:0004659">
    <property type="term" value="F:prenyltransferase activity"/>
    <property type="evidence" value="ECO:0007669"/>
    <property type="project" value="InterPro"/>
</dbReference>
<dbReference type="PANTHER" id="PTHR12001:SF69">
    <property type="entry name" value="ALL TRANS-POLYPRENYL-DIPHOSPHATE SYNTHASE PDSS1"/>
    <property type="match status" value="1"/>
</dbReference>
<accession>A0A9E7AR79</accession>
<reference evidence="7" key="1">
    <citation type="submission" date="2022-05" db="EMBL/GenBank/DDBJ databases">
        <title>Using nanopore sequencing to obtain complete genomes from saliva samples.</title>
        <authorList>
            <person name="Baker J.L."/>
        </authorList>
    </citation>
    <scope>NUCLEOTIDE SEQUENCE</scope>
    <source>
        <strain evidence="7">JCVI-JB-Ag32</strain>
    </source>
</reference>
<protein>
    <submittedName>
        <fullName evidence="7">Polyprenyl synthetase family protein</fullName>
    </submittedName>
</protein>
<keyword evidence="3 6" id="KW-0808">Transferase</keyword>
<evidence type="ECO:0000313" key="8">
    <source>
        <dbReference type="Proteomes" id="UP000830236"/>
    </source>
</evidence>
<evidence type="ECO:0000256" key="3">
    <source>
        <dbReference type="ARBA" id="ARBA00022679"/>
    </source>
</evidence>
<dbReference type="Proteomes" id="UP000830236">
    <property type="component" value="Chromosome"/>
</dbReference>
<dbReference type="PROSITE" id="PS00444">
    <property type="entry name" value="POLYPRENYL_SYNTHASE_2"/>
    <property type="match status" value="1"/>
</dbReference>
<keyword evidence="4" id="KW-0479">Metal-binding</keyword>
<evidence type="ECO:0000313" key="7">
    <source>
        <dbReference type="EMBL" id="UQF80037.1"/>
    </source>
</evidence>
<proteinExistence type="inferred from homology"/>
<dbReference type="GO" id="GO:0046872">
    <property type="term" value="F:metal ion binding"/>
    <property type="evidence" value="ECO:0007669"/>
    <property type="project" value="UniProtKB-KW"/>
</dbReference>
<dbReference type="Pfam" id="PF00348">
    <property type="entry name" value="polyprenyl_synt"/>
    <property type="match status" value="1"/>
</dbReference>
<organism evidence="7 8">
    <name type="scientific">Actinomyces graevenitzii</name>
    <dbReference type="NCBI Taxonomy" id="55565"/>
    <lineage>
        <taxon>Bacteria</taxon>
        <taxon>Bacillati</taxon>
        <taxon>Actinomycetota</taxon>
        <taxon>Actinomycetes</taxon>
        <taxon>Actinomycetales</taxon>
        <taxon>Actinomycetaceae</taxon>
        <taxon>Actinomyces</taxon>
    </lineage>
</organism>
<dbReference type="SUPFAM" id="SSF48576">
    <property type="entry name" value="Terpenoid synthases"/>
    <property type="match status" value="1"/>
</dbReference>
<dbReference type="KEGG" id="agh:M3I41_01810"/>
<keyword evidence="5" id="KW-0460">Magnesium</keyword>
<dbReference type="PANTHER" id="PTHR12001">
    <property type="entry name" value="GERANYLGERANYL PYROPHOSPHATE SYNTHASE"/>
    <property type="match status" value="1"/>
</dbReference>
<dbReference type="InterPro" id="IPR033749">
    <property type="entry name" value="Polyprenyl_synt_CS"/>
</dbReference>
<comment type="cofactor">
    <cofactor evidence="1">
        <name>Mg(2+)</name>
        <dbReference type="ChEBI" id="CHEBI:18420"/>
    </cofactor>
</comment>